<dbReference type="Pfam" id="PF12094">
    <property type="entry name" value="DUF3570"/>
    <property type="match status" value="1"/>
</dbReference>
<dbReference type="AlphaFoldDB" id="A0A1W1C0Z1"/>
<dbReference type="InterPro" id="IPR021953">
    <property type="entry name" value="DUF3570"/>
</dbReference>
<accession>A0A1W1C0Z1</accession>
<dbReference type="SUPFAM" id="SSF56935">
    <property type="entry name" value="Porins"/>
    <property type="match status" value="1"/>
</dbReference>
<name>A0A1W1C0Z1_9ZZZZ</name>
<evidence type="ECO:0000313" key="1">
    <source>
        <dbReference type="EMBL" id="SFV59500.1"/>
    </source>
</evidence>
<dbReference type="EMBL" id="FPHN01000103">
    <property type="protein sequence ID" value="SFV59500.1"/>
    <property type="molecule type" value="Genomic_DNA"/>
</dbReference>
<sequence>MQLKLSLITCSLLATTSLMAEDYVTIEYMGYDEESGRTTISTPSIEINKDFGADYTLNLSVAHDSVSGASPIFHDSSSGASAKIPDGTVNPNDIEYSNVDYEDERTAVGVNLTKRFESRDELTVGGNYSKEHDYESKEMSIEYLHYLDSSKNQSISIGTSYQKNDVSVYCSLNTDECDSSSGASEKVKDLDVISSEIGFTQTIDKTSQLKASLFYISEDGYLSNPYMRVVREYNTNPKITEDKKPNSRKAYGALFQYSKALNEKLTTVSSYRFYTDDWDISSHTLKSELYYEFNDKLTTGVGLRYYTQSEAEFYNSSMDYFTNQTHASSDRRMSSFDSLNYKLSGDYKISSDISVNASLNYYDQPDYFDAFYYNVGVKYLF</sequence>
<gene>
    <name evidence="1" type="ORF">MNB_SV-14-612</name>
</gene>
<proteinExistence type="predicted"/>
<reference evidence="1" key="1">
    <citation type="submission" date="2016-10" db="EMBL/GenBank/DDBJ databases">
        <authorList>
            <person name="de Groot N.N."/>
        </authorList>
    </citation>
    <scope>NUCLEOTIDE SEQUENCE</scope>
</reference>
<protein>
    <recommendedName>
        <fullName evidence="2">DUF3570 domain-containing protein</fullName>
    </recommendedName>
</protein>
<evidence type="ECO:0008006" key="2">
    <source>
        <dbReference type="Google" id="ProtNLM"/>
    </source>
</evidence>
<organism evidence="1">
    <name type="scientific">hydrothermal vent metagenome</name>
    <dbReference type="NCBI Taxonomy" id="652676"/>
    <lineage>
        <taxon>unclassified sequences</taxon>
        <taxon>metagenomes</taxon>
        <taxon>ecological metagenomes</taxon>
    </lineage>
</organism>